<keyword evidence="1" id="KW-0175">Coiled coil</keyword>
<feature type="coiled-coil region" evidence="1">
    <location>
        <begin position="80"/>
        <end position="183"/>
    </location>
</feature>
<sequence length="209" mass="24340">MFTSGTTSLLSYLIPYSLSSSENQLANFFKAGESIYDNQEINQFKTNETERLNNTKSLHTDWKKYKESAEELKELKFKTIQELFQSILNSEEQLNKLYEKNIEVINQLIKSFEELAEQSKENISVTAWLEQFKHKANLLKQINERVKELGNILKQFICIIDISNKETQQNEACEQQNEEWTLENLSKNNQNSHSAGGVLIHNNYPINLL</sequence>
<gene>
    <name evidence="2" type="ORF">PRV_00550</name>
</gene>
<protein>
    <submittedName>
        <fullName evidence="2">Uncharacterized protein</fullName>
    </submittedName>
</protein>
<dbReference type="Proteomes" id="UP000017119">
    <property type="component" value="Chromosome"/>
</dbReference>
<name>U5NFG2_9MOLU</name>
<dbReference type="PATRIC" id="fig|1403316.3.peg.88"/>
<organism evidence="2 3">
    <name type="scientific">Mycoplasma parvum str. Indiana</name>
    <dbReference type="NCBI Taxonomy" id="1403316"/>
    <lineage>
        <taxon>Bacteria</taxon>
        <taxon>Bacillati</taxon>
        <taxon>Mycoplasmatota</taxon>
        <taxon>Mollicutes</taxon>
        <taxon>Mycoplasmataceae</taxon>
        <taxon>Mycoplasma</taxon>
    </lineage>
</organism>
<dbReference type="AlphaFoldDB" id="U5NFG2"/>
<keyword evidence="3" id="KW-1185">Reference proteome</keyword>
<dbReference type="STRING" id="1403316.PRV_00550"/>
<dbReference type="HOGENOM" id="CLU_103312_0_0_14"/>
<evidence type="ECO:0000313" key="3">
    <source>
        <dbReference type="Proteomes" id="UP000017119"/>
    </source>
</evidence>
<accession>U5NFG2</accession>
<proteinExistence type="predicted"/>
<evidence type="ECO:0000313" key="2">
    <source>
        <dbReference type="EMBL" id="AGX88879.1"/>
    </source>
</evidence>
<dbReference type="KEGG" id="mpv:PRV_00550"/>
<dbReference type="EMBL" id="CP006771">
    <property type="protein sequence ID" value="AGX88879.1"/>
    <property type="molecule type" value="Genomic_DNA"/>
</dbReference>
<reference evidence="2 3" key="1">
    <citation type="journal article" date="2013" name="Genome Announc.">
        <title>Genome Sequence of Mycoplasma parvum (Formerly Eperythrozoon parvum), a Diminutive Hemoplasma of the Pig.</title>
        <authorList>
            <person name="do Nascimento N.C."/>
            <person name="Dos Santos A.P."/>
            <person name="Chu Y."/>
            <person name="Guimaraes A.M."/>
            <person name="Pagliaro A."/>
            <person name="Messick J.B."/>
        </authorList>
    </citation>
    <scope>NUCLEOTIDE SEQUENCE [LARGE SCALE GENOMIC DNA]</scope>
    <source>
        <strain evidence="2 3">Indiana</strain>
    </source>
</reference>
<evidence type="ECO:0000256" key="1">
    <source>
        <dbReference type="SAM" id="Coils"/>
    </source>
</evidence>